<dbReference type="Pfam" id="PF00005">
    <property type="entry name" value="ABC_tran"/>
    <property type="match status" value="1"/>
</dbReference>
<protein>
    <submittedName>
        <fullName evidence="6">ATP-binding cassette sub-family F member 2</fullName>
    </submittedName>
</protein>
<dbReference type="OrthoDB" id="2110130at2759"/>
<reference evidence="6" key="1">
    <citation type="submission" date="2020-08" db="EMBL/GenBank/DDBJ databases">
        <title>Multicomponent nature underlies the extraordinary mechanical properties of spider dragline silk.</title>
        <authorList>
            <person name="Kono N."/>
            <person name="Nakamura H."/>
            <person name="Mori M."/>
            <person name="Yoshida Y."/>
            <person name="Ohtoshi R."/>
            <person name="Malay A.D."/>
            <person name="Moran D.A.P."/>
            <person name="Tomita M."/>
            <person name="Numata K."/>
            <person name="Arakawa K."/>
        </authorList>
    </citation>
    <scope>NUCLEOTIDE SEQUENCE</scope>
</reference>
<dbReference type="GO" id="GO:0005524">
    <property type="term" value="F:ATP binding"/>
    <property type="evidence" value="ECO:0007669"/>
    <property type="project" value="UniProtKB-KW"/>
</dbReference>
<evidence type="ECO:0000256" key="4">
    <source>
        <dbReference type="ARBA" id="ARBA00022840"/>
    </source>
</evidence>
<keyword evidence="4 6" id="KW-0067">ATP-binding</keyword>
<sequence length="278" mass="31630">DYIARFGHGSAKLARQAQSKEKTMAKMVAGGLTEKVVTEKVVQFYFPDCGTIPPPVIMVQNVSFRYKDDGPMIYKNLEFGIDLDSRIALVGPNGAGKSTLLKLLCGEIVPTDGLIRTHSHLRFARYHQHLTDLLNLDISALEYMMKSFPEVKEKEDMRKIIGRFGLTGRQQVCPIRQLSDGQRCRVVFAWLAWQTPHLLLLDEPTNHLDMETIDALAEAINEFSGGMVLVSHDFRLISQVAQEIWVCEKLTVTKWPGTIQSYKEHLRKRFLKELENPM</sequence>
<dbReference type="InterPro" id="IPR003439">
    <property type="entry name" value="ABC_transporter-like_ATP-bd"/>
</dbReference>
<comment type="similarity">
    <text evidence="1">Belongs to the ABC transporter superfamily. ABCF family. EF3 subfamily.</text>
</comment>
<gene>
    <name evidence="6" type="primary">ABCF2</name>
    <name evidence="6" type="ORF">NPIL_354481</name>
</gene>
<dbReference type="AlphaFoldDB" id="A0A8X6TZI7"/>
<dbReference type="Gene3D" id="3.40.50.300">
    <property type="entry name" value="P-loop containing nucleotide triphosphate hydrolases"/>
    <property type="match status" value="1"/>
</dbReference>
<evidence type="ECO:0000256" key="3">
    <source>
        <dbReference type="ARBA" id="ARBA00022741"/>
    </source>
</evidence>
<dbReference type="FunFam" id="3.40.50.300:FF:000104">
    <property type="entry name" value="ATP-binding cassette sub-family F member 3"/>
    <property type="match status" value="1"/>
</dbReference>
<dbReference type="GO" id="GO:0016887">
    <property type="term" value="F:ATP hydrolysis activity"/>
    <property type="evidence" value="ECO:0007669"/>
    <property type="project" value="InterPro"/>
</dbReference>
<evidence type="ECO:0000256" key="1">
    <source>
        <dbReference type="ARBA" id="ARBA00011054"/>
    </source>
</evidence>
<dbReference type="SMART" id="SM00382">
    <property type="entry name" value="AAA"/>
    <property type="match status" value="1"/>
</dbReference>
<dbReference type="InterPro" id="IPR027417">
    <property type="entry name" value="P-loop_NTPase"/>
</dbReference>
<evidence type="ECO:0000313" key="6">
    <source>
        <dbReference type="EMBL" id="GFT64297.1"/>
    </source>
</evidence>
<feature type="domain" description="ABC transporter" evidence="5">
    <location>
        <begin position="57"/>
        <end position="274"/>
    </location>
</feature>
<keyword evidence="3" id="KW-0547">Nucleotide-binding</keyword>
<accession>A0A8X6TZI7</accession>
<dbReference type="PROSITE" id="PS50893">
    <property type="entry name" value="ABC_TRANSPORTER_2"/>
    <property type="match status" value="1"/>
</dbReference>
<dbReference type="PANTHER" id="PTHR19211">
    <property type="entry name" value="ATP-BINDING TRANSPORT PROTEIN-RELATED"/>
    <property type="match status" value="1"/>
</dbReference>
<keyword evidence="2" id="KW-0677">Repeat</keyword>
<dbReference type="EMBL" id="BMAW01019615">
    <property type="protein sequence ID" value="GFT64297.1"/>
    <property type="molecule type" value="Genomic_DNA"/>
</dbReference>
<dbReference type="InterPro" id="IPR003593">
    <property type="entry name" value="AAA+_ATPase"/>
</dbReference>
<evidence type="ECO:0000259" key="5">
    <source>
        <dbReference type="PROSITE" id="PS50893"/>
    </source>
</evidence>
<dbReference type="Proteomes" id="UP000887013">
    <property type="component" value="Unassembled WGS sequence"/>
</dbReference>
<comment type="caution">
    <text evidence="6">The sequence shown here is derived from an EMBL/GenBank/DDBJ whole genome shotgun (WGS) entry which is preliminary data.</text>
</comment>
<organism evidence="6 7">
    <name type="scientific">Nephila pilipes</name>
    <name type="common">Giant wood spider</name>
    <name type="synonym">Nephila maculata</name>
    <dbReference type="NCBI Taxonomy" id="299642"/>
    <lineage>
        <taxon>Eukaryota</taxon>
        <taxon>Metazoa</taxon>
        <taxon>Ecdysozoa</taxon>
        <taxon>Arthropoda</taxon>
        <taxon>Chelicerata</taxon>
        <taxon>Arachnida</taxon>
        <taxon>Araneae</taxon>
        <taxon>Araneomorphae</taxon>
        <taxon>Entelegynae</taxon>
        <taxon>Araneoidea</taxon>
        <taxon>Nephilidae</taxon>
        <taxon>Nephila</taxon>
    </lineage>
</organism>
<evidence type="ECO:0000313" key="7">
    <source>
        <dbReference type="Proteomes" id="UP000887013"/>
    </source>
</evidence>
<feature type="non-terminal residue" evidence="6">
    <location>
        <position position="1"/>
    </location>
</feature>
<dbReference type="PANTHER" id="PTHR19211:SF15">
    <property type="entry name" value="ATP-BINDING CASSETTE SUB-FAMILY F MEMBER 2"/>
    <property type="match status" value="1"/>
</dbReference>
<proteinExistence type="inferred from homology"/>
<evidence type="ECO:0000256" key="2">
    <source>
        <dbReference type="ARBA" id="ARBA00022737"/>
    </source>
</evidence>
<dbReference type="CDD" id="cd03221">
    <property type="entry name" value="ABCF_EF-3"/>
    <property type="match status" value="1"/>
</dbReference>
<keyword evidence="7" id="KW-1185">Reference proteome</keyword>
<dbReference type="SUPFAM" id="SSF52540">
    <property type="entry name" value="P-loop containing nucleoside triphosphate hydrolases"/>
    <property type="match status" value="1"/>
</dbReference>
<dbReference type="InterPro" id="IPR050611">
    <property type="entry name" value="ABCF"/>
</dbReference>
<name>A0A8X6TZI7_NEPPI</name>